<accession>A0ABP8AJP0</accession>
<evidence type="ECO:0000313" key="3">
    <source>
        <dbReference type="EMBL" id="GAA4184781.1"/>
    </source>
</evidence>
<comment type="caution">
    <text evidence="3">The sequence shown here is derived from an EMBL/GenBank/DDBJ whole genome shotgun (WGS) entry which is preliminary data.</text>
</comment>
<dbReference type="Gene3D" id="3.40.50.12500">
    <property type="match status" value="1"/>
</dbReference>
<gene>
    <name evidence="3" type="ORF">GCM10022288_05950</name>
</gene>
<organism evidence="3 4">
    <name type="scientific">Gryllotalpicola kribbensis</name>
    <dbReference type="NCBI Taxonomy" id="993084"/>
    <lineage>
        <taxon>Bacteria</taxon>
        <taxon>Bacillati</taxon>
        <taxon>Actinomycetota</taxon>
        <taxon>Actinomycetes</taxon>
        <taxon>Micrococcales</taxon>
        <taxon>Microbacteriaceae</taxon>
        <taxon>Gryllotalpicola</taxon>
    </lineage>
</organism>
<dbReference type="Proteomes" id="UP001500213">
    <property type="component" value="Unassembled WGS sequence"/>
</dbReference>
<protein>
    <recommendedName>
        <fullName evidence="2">Amidase domain-containing protein</fullName>
    </recommendedName>
</protein>
<evidence type="ECO:0000259" key="2">
    <source>
        <dbReference type="Pfam" id="PF01425"/>
    </source>
</evidence>
<sequence length="684" mass="69867">MHLRAINPNTTESMTAAIGRAALAAASAGTTVTAVNPTMGPASIESHYDEALAVPGLLAEIARGEADGVDAYVLACFGDPGLDAAREVASGPVVGIAEAAMHTATLLGRHFSIVTTLPRTVGRAEELAERYGFRAACAGIHAVDIPVLELDLPGSDARRETAEACRRALDTDGSDVIVLGCAGMADFCTEVSAALGVPVVDGVAAATRLAESLVVLGLSTSRRSEYAPPPIKEYSGALAGFAPAAAPGPRRGDARPASSPYSVHHGGFGREYCVLDGGSREDRSVDTPRSPLDTSMWRVTGDPLVRGTGAGPLAGMTVAVKDLFEVAGQRVGAGVPAYLDEQTPAVASAPAVTALLDAGADVVGIAQTDEFAYSIAGRNAHYGAAPNAAVPGALPGGSSSGPAAAVALGEATIGLGTDTGGSVRVPASYQGIWGLRTTHGAVPVDGVLPLAPSYDTVGWLARDAETLAAVARVGLANAPQHAGDIRFALLDLRSVQLPHELERQFRRTVDAMIADGFEVTDAVDPGDLAEAAELYRVTQAREAWLSHGEWVRAHPGALGADIAARFEAAARITPEQAAEARDAVAVFRARLDERAEGRVLLLPAAASAPPRADAPTAEVEAIRAATMRLTCIAGLSGRPALSAPLLETAEDPVGLSLIGARNTDVALIELAASVAESLNGKDAA</sequence>
<dbReference type="Pfam" id="PF01425">
    <property type="entry name" value="Amidase"/>
    <property type="match status" value="1"/>
</dbReference>
<dbReference type="InterPro" id="IPR023631">
    <property type="entry name" value="Amidase_dom"/>
</dbReference>
<proteinExistence type="inferred from homology"/>
<name>A0ABP8AJP0_9MICO</name>
<dbReference type="InterPro" id="IPR053714">
    <property type="entry name" value="Iso_Racemase_Enz_sf"/>
</dbReference>
<dbReference type="EMBL" id="BAABBX010000004">
    <property type="protein sequence ID" value="GAA4184781.1"/>
    <property type="molecule type" value="Genomic_DNA"/>
</dbReference>
<reference evidence="4" key="1">
    <citation type="journal article" date="2019" name="Int. J. Syst. Evol. Microbiol.">
        <title>The Global Catalogue of Microorganisms (GCM) 10K type strain sequencing project: providing services to taxonomists for standard genome sequencing and annotation.</title>
        <authorList>
            <consortium name="The Broad Institute Genomics Platform"/>
            <consortium name="The Broad Institute Genome Sequencing Center for Infectious Disease"/>
            <person name="Wu L."/>
            <person name="Ma J."/>
        </authorList>
    </citation>
    <scope>NUCLEOTIDE SEQUENCE [LARGE SCALE GENOMIC DNA]</scope>
    <source>
        <strain evidence="4">JCM 17593</strain>
    </source>
</reference>
<evidence type="ECO:0000313" key="4">
    <source>
        <dbReference type="Proteomes" id="UP001500213"/>
    </source>
</evidence>
<keyword evidence="4" id="KW-1185">Reference proteome</keyword>
<dbReference type="InterPro" id="IPR015942">
    <property type="entry name" value="Asp/Glu/hydantoin_racemase"/>
</dbReference>
<dbReference type="Gene3D" id="3.90.1300.10">
    <property type="entry name" value="Amidase signature (AS) domain"/>
    <property type="match status" value="1"/>
</dbReference>
<dbReference type="Pfam" id="PF01177">
    <property type="entry name" value="Asp_Glu_race"/>
    <property type="match status" value="1"/>
</dbReference>
<dbReference type="PROSITE" id="PS00571">
    <property type="entry name" value="AMIDASES"/>
    <property type="match status" value="1"/>
</dbReference>
<dbReference type="SUPFAM" id="SSF75304">
    <property type="entry name" value="Amidase signature (AS) enzymes"/>
    <property type="match status" value="1"/>
</dbReference>
<dbReference type="PANTHER" id="PTHR46310">
    <property type="entry name" value="AMIDASE 1"/>
    <property type="match status" value="1"/>
</dbReference>
<evidence type="ECO:0000256" key="1">
    <source>
        <dbReference type="ARBA" id="ARBA00038414"/>
    </source>
</evidence>
<comment type="similarity">
    <text evidence="1">Belongs to the HyuE racemase family.</text>
</comment>
<feature type="domain" description="Amidase" evidence="2">
    <location>
        <begin position="310"/>
        <end position="667"/>
    </location>
</feature>
<dbReference type="InterPro" id="IPR036928">
    <property type="entry name" value="AS_sf"/>
</dbReference>
<dbReference type="PANTHER" id="PTHR46310:SF7">
    <property type="entry name" value="AMIDASE 1"/>
    <property type="match status" value="1"/>
</dbReference>
<dbReference type="InterPro" id="IPR020556">
    <property type="entry name" value="Amidase_CS"/>
</dbReference>